<proteinExistence type="predicted"/>
<evidence type="ECO:0000313" key="1">
    <source>
        <dbReference type="EMBL" id="CEG47779.1"/>
    </source>
</evidence>
<dbReference type="GeneID" id="36400170"/>
<name>A0A0N7L7R1_PLAHL</name>
<sequence>MSRASTSNIALKDNSEGHYNLRSLLLKAALKFTKRERRRAFFTQYAKIYPVLCQRPVQNG</sequence>
<dbReference type="Proteomes" id="UP000054928">
    <property type="component" value="Unassembled WGS sequence"/>
</dbReference>
<protein>
    <submittedName>
        <fullName evidence="1">Uncharacterized protein</fullName>
    </submittedName>
</protein>
<accession>A0A0N7L7R1</accession>
<dbReference type="AlphaFoldDB" id="A0A0N7L7R1"/>
<evidence type="ECO:0000313" key="2">
    <source>
        <dbReference type="Proteomes" id="UP000054928"/>
    </source>
</evidence>
<organism evidence="1 2">
    <name type="scientific">Plasmopara halstedii</name>
    <name type="common">Downy mildew of sunflower</name>
    <dbReference type="NCBI Taxonomy" id="4781"/>
    <lineage>
        <taxon>Eukaryota</taxon>
        <taxon>Sar</taxon>
        <taxon>Stramenopiles</taxon>
        <taxon>Oomycota</taxon>
        <taxon>Peronosporomycetes</taxon>
        <taxon>Peronosporales</taxon>
        <taxon>Peronosporaceae</taxon>
        <taxon>Plasmopara</taxon>
    </lineage>
</organism>
<reference evidence="2" key="1">
    <citation type="submission" date="2014-09" db="EMBL/GenBank/DDBJ databases">
        <authorList>
            <person name="Sharma Rahul"/>
            <person name="Thines Marco"/>
        </authorList>
    </citation>
    <scope>NUCLEOTIDE SEQUENCE [LARGE SCALE GENOMIC DNA]</scope>
</reference>
<keyword evidence="2" id="KW-1185">Reference proteome</keyword>
<dbReference type="RefSeq" id="XP_024584148.1">
    <property type="nucleotide sequence ID" value="XM_024718784.1"/>
</dbReference>
<dbReference type="EMBL" id="CCYD01002864">
    <property type="protein sequence ID" value="CEG47779.1"/>
    <property type="molecule type" value="Genomic_DNA"/>
</dbReference>